<proteinExistence type="predicted"/>
<evidence type="ECO:0000313" key="4">
    <source>
        <dbReference type="Proteomes" id="UP000004263"/>
    </source>
</evidence>
<evidence type="ECO:0000256" key="1">
    <source>
        <dbReference type="SAM" id="SignalP"/>
    </source>
</evidence>
<dbReference type="Proteomes" id="UP000004263">
    <property type="component" value="Unassembled WGS sequence"/>
</dbReference>
<dbReference type="InterPro" id="IPR016088">
    <property type="entry name" value="Chalcone_isomerase_3-sand"/>
</dbReference>
<dbReference type="OrthoDB" id="270742at2"/>
<feature type="signal peptide" evidence="1">
    <location>
        <begin position="1"/>
        <end position="18"/>
    </location>
</feature>
<dbReference type="InterPro" id="IPR016087">
    <property type="entry name" value="Chalcone_isomerase"/>
</dbReference>
<organism evidence="3 4">
    <name type="scientific">Bermanella marisrubri</name>
    <dbReference type="NCBI Taxonomy" id="207949"/>
    <lineage>
        <taxon>Bacteria</taxon>
        <taxon>Pseudomonadati</taxon>
        <taxon>Pseudomonadota</taxon>
        <taxon>Gammaproteobacteria</taxon>
        <taxon>Oceanospirillales</taxon>
        <taxon>Oceanospirillaceae</taxon>
        <taxon>Bermanella</taxon>
    </lineage>
</organism>
<dbReference type="EMBL" id="AAQH01000001">
    <property type="protein sequence ID" value="EAT13630.1"/>
    <property type="molecule type" value="Genomic_DNA"/>
</dbReference>
<keyword evidence="1" id="KW-0732">Signal</keyword>
<feature type="chain" id="PRO_5004194893" description="Chalcone isomerase domain-containing protein" evidence="1">
    <location>
        <begin position="19"/>
        <end position="185"/>
    </location>
</feature>
<keyword evidence="4" id="KW-1185">Reference proteome</keyword>
<evidence type="ECO:0000259" key="2">
    <source>
        <dbReference type="Pfam" id="PF16036"/>
    </source>
</evidence>
<dbReference type="STRING" id="207949.RED65_09569"/>
<comment type="caution">
    <text evidence="3">The sequence shown here is derived from an EMBL/GenBank/DDBJ whole genome shotgun (WGS) entry which is preliminary data.</text>
</comment>
<name>Q1N6G2_9GAMM</name>
<dbReference type="HOGENOM" id="CLU_102167_0_0_6"/>
<feature type="domain" description="Chalcone isomerase" evidence="2">
    <location>
        <begin position="18"/>
        <end position="183"/>
    </location>
</feature>
<gene>
    <name evidence="3" type="ORF">RED65_09569</name>
</gene>
<evidence type="ECO:0000313" key="3">
    <source>
        <dbReference type="EMBL" id="EAT13630.1"/>
    </source>
</evidence>
<reference evidence="3 4" key="1">
    <citation type="submission" date="2006-03" db="EMBL/GenBank/DDBJ databases">
        <authorList>
            <person name="Pinhassi J."/>
            <person name="Pedros-Alio C."/>
            <person name="Ferriera S."/>
            <person name="Johnson J."/>
            <person name="Kravitz S."/>
            <person name="Halpern A."/>
            <person name="Remington K."/>
            <person name="Beeson K."/>
            <person name="Tran B."/>
            <person name="Rogers Y.-H."/>
            <person name="Friedman R."/>
            <person name="Venter J.C."/>
        </authorList>
    </citation>
    <scope>NUCLEOTIDE SEQUENCE [LARGE SCALE GENOMIC DNA]</scope>
    <source>
        <strain evidence="3 4">RED65</strain>
    </source>
</reference>
<dbReference type="AlphaFoldDB" id="Q1N6G2"/>
<protein>
    <recommendedName>
        <fullName evidence="2">Chalcone isomerase domain-containing protein</fullName>
    </recommendedName>
</protein>
<dbReference type="Gene3D" id="3.50.70.10">
    <property type="match status" value="1"/>
</dbReference>
<dbReference type="SUPFAM" id="SSF54626">
    <property type="entry name" value="Chalcone isomerase"/>
    <property type="match status" value="1"/>
</dbReference>
<dbReference type="GO" id="GO:0016872">
    <property type="term" value="F:intramolecular lyase activity"/>
    <property type="evidence" value="ECO:0007669"/>
    <property type="project" value="InterPro"/>
</dbReference>
<sequence>MKYLALITAALLSLNLSAATISGVELPDNLSVTKQPLALNGAGVRSKFFMDIYVAGLYLPEKEQAAQNIIEQDQPMGLRLHVTSGLLSAEKMQNATLEGFEKSTNGNLAPIQKNVDVFIDSLKDEIAENDVFEFIYVPDQGVSVYKNGELKTQVPSLEFKQALFGIWLSDEPVQDDLKAGLLGSL</sequence>
<accession>Q1N6G2</accession>
<dbReference type="InterPro" id="IPR036298">
    <property type="entry name" value="Chalcone_isomerase_sf"/>
</dbReference>
<dbReference type="RefSeq" id="WP_007017051.1">
    <property type="nucleotide sequence ID" value="NZ_CH724113.1"/>
</dbReference>
<dbReference type="Pfam" id="PF16036">
    <property type="entry name" value="Chalcone_3"/>
    <property type="match status" value="1"/>
</dbReference>